<dbReference type="PANTHER" id="PTHR42648:SF11">
    <property type="entry name" value="TRANSPOSON TY4-P GAG-POL POLYPROTEIN"/>
    <property type="match status" value="1"/>
</dbReference>
<keyword evidence="5" id="KW-0460">Magnesium</keyword>
<evidence type="ECO:0000256" key="6">
    <source>
        <dbReference type="ARBA" id="ARBA00022908"/>
    </source>
</evidence>
<gene>
    <name evidence="11" type="ORF">CYMTET_53721</name>
</gene>
<dbReference type="EMBL" id="LGRX02035158">
    <property type="protein sequence ID" value="KAK3236115.1"/>
    <property type="molecule type" value="Genomic_DNA"/>
</dbReference>
<evidence type="ECO:0000256" key="5">
    <source>
        <dbReference type="ARBA" id="ARBA00022842"/>
    </source>
</evidence>
<comment type="caution">
    <text evidence="11">The sequence shown here is derived from an EMBL/GenBank/DDBJ whole genome shotgun (WGS) entry which is preliminary data.</text>
</comment>
<dbReference type="PROSITE" id="PS50994">
    <property type="entry name" value="INTEGRASE"/>
    <property type="match status" value="1"/>
</dbReference>
<keyword evidence="4" id="KW-0378">Hydrolase</keyword>
<evidence type="ECO:0000313" key="11">
    <source>
        <dbReference type="EMBL" id="KAK3236115.1"/>
    </source>
</evidence>
<dbReference type="GO" id="GO:0015074">
    <property type="term" value="P:DNA integration"/>
    <property type="evidence" value="ECO:0007669"/>
    <property type="project" value="UniProtKB-KW"/>
</dbReference>
<evidence type="ECO:0000256" key="8">
    <source>
        <dbReference type="ARBA" id="ARBA00022932"/>
    </source>
</evidence>
<dbReference type="GO" id="GO:0003964">
    <property type="term" value="F:RNA-directed DNA polymerase activity"/>
    <property type="evidence" value="ECO:0007669"/>
    <property type="project" value="UniProtKB-KW"/>
</dbReference>
<keyword evidence="7" id="KW-0695">RNA-directed DNA polymerase</keyword>
<keyword evidence="2" id="KW-0479">Metal-binding</keyword>
<feature type="domain" description="Integrase catalytic" evidence="10">
    <location>
        <begin position="221"/>
        <end position="389"/>
    </location>
</feature>
<keyword evidence="8" id="KW-0548">Nucleotidyltransferase</keyword>
<keyword evidence="3" id="KW-0255">Endonuclease</keyword>
<dbReference type="GO" id="GO:0004519">
    <property type="term" value="F:endonuclease activity"/>
    <property type="evidence" value="ECO:0007669"/>
    <property type="project" value="UniProtKB-KW"/>
</dbReference>
<organism evidence="11 12">
    <name type="scientific">Cymbomonas tetramitiformis</name>
    <dbReference type="NCBI Taxonomy" id="36881"/>
    <lineage>
        <taxon>Eukaryota</taxon>
        <taxon>Viridiplantae</taxon>
        <taxon>Chlorophyta</taxon>
        <taxon>Pyramimonadophyceae</taxon>
        <taxon>Pyramimonadales</taxon>
        <taxon>Pyramimonadaceae</taxon>
        <taxon>Cymbomonas</taxon>
    </lineage>
</organism>
<accession>A0AAE0BHJ6</accession>
<dbReference type="InterPro" id="IPR012337">
    <property type="entry name" value="RNaseH-like_sf"/>
</dbReference>
<keyword evidence="8" id="KW-0808">Transferase</keyword>
<dbReference type="Pfam" id="PF00665">
    <property type="entry name" value="rve"/>
    <property type="match status" value="1"/>
</dbReference>
<keyword evidence="12" id="KW-1185">Reference proteome</keyword>
<sequence length="508" mass="57601">MDDPLTSASKPYWKKELYILAGQILEIIDADYKRDGDWCLYVSCMLAGKCEVKRHEDRKDVSHQYIIFLGNYKNAVLEMESPREDSKGTLLQFSESHKNTPGVSITTAPTIITNRVCIQGAPFDTIVLFKDATTRIRMDPHQYLHSCLGHYSAAYIAHLYKQGHHFAVPRDKLSMKTLLTLMTQAGCAHCDSSNGKRPGPFDVYHRPTALITITTGAVKWAEAEPFQHIFADIWGPCQPPGFGEEVYISALKCPATKKAFAFASSAKGGQHLHLQTVLDAIRSYGHNPKTITFHTDNATEYQSEEMASLLRQYRIRHEPGPPYMHEFQAQIEVLWRDMQKIMNSIMRTYDAPLSAWPLAALHTVNTIMNAMPNSQIGMDTPHYRYTQKKHFDYTKLRPFWSECHVWQDPAQRAVAGAEEGTSAKLQPKAKPYHYVGNLSKSNFLCFDTRKGKLKALSKPTFSPNYDLMAETLHDTHSTLIDPASSDIFTKKLYPIRKPTSLAHLPRHP</sequence>
<dbReference type="Gene3D" id="3.30.420.10">
    <property type="entry name" value="Ribonuclease H-like superfamily/Ribonuclease H"/>
    <property type="match status" value="1"/>
</dbReference>
<proteinExistence type="predicted"/>
<keyword evidence="8" id="KW-0239">DNA-directed DNA polymerase</keyword>
<evidence type="ECO:0000256" key="3">
    <source>
        <dbReference type="ARBA" id="ARBA00022759"/>
    </source>
</evidence>
<dbReference type="AlphaFoldDB" id="A0AAE0BHJ6"/>
<evidence type="ECO:0000256" key="9">
    <source>
        <dbReference type="ARBA" id="ARBA00023172"/>
    </source>
</evidence>
<dbReference type="GO" id="GO:0003676">
    <property type="term" value="F:nucleic acid binding"/>
    <property type="evidence" value="ECO:0007669"/>
    <property type="project" value="InterPro"/>
</dbReference>
<dbReference type="GO" id="GO:0003887">
    <property type="term" value="F:DNA-directed DNA polymerase activity"/>
    <property type="evidence" value="ECO:0007669"/>
    <property type="project" value="UniProtKB-KW"/>
</dbReference>
<evidence type="ECO:0000256" key="4">
    <source>
        <dbReference type="ARBA" id="ARBA00022801"/>
    </source>
</evidence>
<evidence type="ECO:0000313" key="12">
    <source>
        <dbReference type="Proteomes" id="UP001190700"/>
    </source>
</evidence>
<dbReference type="InterPro" id="IPR039537">
    <property type="entry name" value="Retrotran_Ty1/copia-like"/>
</dbReference>
<dbReference type="PANTHER" id="PTHR42648">
    <property type="entry name" value="TRANSPOSASE, PUTATIVE-RELATED"/>
    <property type="match status" value="1"/>
</dbReference>
<dbReference type="GO" id="GO:0006310">
    <property type="term" value="P:DNA recombination"/>
    <property type="evidence" value="ECO:0007669"/>
    <property type="project" value="UniProtKB-KW"/>
</dbReference>
<dbReference type="InterPro" id="IPR036397">
    <property type="entry name" value="RNaseH_sf"/>
</dbReference>
<name>A0AAE0BHJ6_9CHLO</name>
<dbReference type="GO" id="GO:0016787">
    <property type="term" value="F:hydrolase activity"/>
    <property type="evidence" value="ECO:0007669"/>
    <property type="project" value="UniProtKB-KW"/>
</dbReference>
<dbReference type="InterPro" id="IPR001584">
    <property type="entry name" value="Integrase_cat-core"/>
</dbReference>
<evidence type="ECO:0000256" key="2">
    <source>
        <dbReference type="ARBA" id="ARBA00022723"/>
    </source>
</evidence>
<evidence type="ECO:0000256" key="7">
    <source>
        <dbReference type="ARBA" id="ARBA00022918"/>
    </source>
</evidence>
<keyword evidence="6" id="KW-0229">DNA integration</keyword>
<evidence type="ECO:0000259" key="10">
    <source>
        <dbReference type="PROSITE" id="PS50994"/>
    </source>
</evidence>
<keyword evidence="9" id="KW-0233">DNA recombination</keyword>
<dbReference type="SUPFAM" id="SSF53098">
    <property type="entry name" value="Ribonuclease H-like"/>
    <property type="match status" value="1"/>
</dbReference>
<protein>
    <recommendedName>
        <fullName evidence="10">Integrase catalytic domain-containing protein</fullName>
    </recommendedName>
</protein>
<dbReference type="Proteomes" id="UP001190700">
    <property type="component" value="Unassembled WGS sequence"/>
</dbReference>
<keyword evidence="1" id="KW-0540">Nuclease</keyword>
<dbReference type="GO" id="GO:0046872">
    <property type="term" value="F:metal ion binding"/>
    <property type="evidence" value="ECO:0007669"/>
    <property type="project" value="UniProtKB-KW"/>
</dbReference>
<reference evidence="11 12" key="1">
    <citation type="journal article" date="2015" name="Genome Biol. Evol.">
        <title>Comparative Genomics of a Bacterivorous Green Alga Reveals Evolutionary Causalities and Consequences of Phago-Mixotrophic Mode of Nutrition.</title>
        <authorList>
            <person name="Burns J.A."/>
            <person name="Paasch A."/>
            <person name="Narechania A."/>
            <person name="Kim E."/>
        </authorList>
    </citation>
    <scope>NUCLEOTIDE SEQUENCE [LARGE SCALE GENOMIC DNA]</scope>
    <source>
        <strain evidence="11 12">PLY_AMNH</strain>
    </source>
</reference>
<evidence type="ECO:0000256" key="1">
    <source>
        <dbReference type="ARBA" id="ARBA00022722"/>
    </source>
</evidence>